<comment type="caution">
    <text evidence="2">The sequence shown here is derived from an EMBL/GenBank/DDBJ whole genome shotgun (WGS) entry which is preliminary data.</text>
</comment>
<organism evidence="2 3">
    <name type="scientific">Chlamydomonas eustigma</name>
    <dbReference type="NCBI Taxonomy" id="1157962"/>
    <lineage>
        <taxon>Eukaryota</taxon>
        <taxon>Viridiplantae</taxon>
        <taxon>Chlorophyta</taxon>
        <taxon>core chlorophytes</taxon>
        <taxon>Chlorophyceae</taxon>
        <taxon>CS clade</taxon>
        <taxon>Chlamydomonadales</taxon>
        <taxon>Chlamydomonadaceae</taxon>
        <taxon>Chlamydomonas</taxon>
    </lineage>
</organism>
<evidence type="ECO:0000256" key="1">
    <source>
        <dbReference type="SAM" id="MobiDB-lite"/>
    </source>
</evidence>
<gene>
    <name evidence="2" type="ORF">CEUSTIGMA_g12484.t1</name>
</gene>
<dbReference type="InterPro" id="IPR036770">
    <property type="entry name" value="Ankyrin_rpt-contain_sf"/>
</dbReference>
<dbReference type="Gene3D" id="1.25.40.20">
    <property type="entry name" value="Ankyrin repeat-containing domain"/>
    <property type="match status" value="1"/>
</dbReference>
<evidence type="ECO:0000313" key="2">
    <source>
        <dbReference type="EMBL" id="GAX85064.1"/>
    </source>
</evidence>
<dbReference type="Proteomes" id="UP000232323">
    <property type="component" value="Unassembled WGS sequence"/>
</dbReference>
<accession>A0A250XPQ1</accession>
<dbReference type="InterPro" id="IPR002110">
    <property type="entry name" value="Ankyrin_rpt"/>
</dbReference>
<dbReference type="SMART" id="SM00248">
    <property type="entry name" value="ANK"/>
    <property type="match status" value="2"/>
</dbReference>
<evidence type="ECO:0000313" key="3">
    <source>
        <dbReference type="Proteomes" id="UP000232323"/>
    </source>
</evidence>
<reference evidence="2 3" key="1">
    <citation type="submission" date="2017-08" db="EMBL/GenBank/DDBJ databases">
        <title>Acidophilic green algal genome provides insights into adaptation to an acidic environment.</title>
        <authorList>
            <person name="Hirooka S."/>
            <person name="Hirose Y."/>
            <person name="Kanesaki Y."/>
            <person name="Higuchi S."/>
            <person name="Fujiwara T."/>
            <person name="Onuma R."/>
            <person name="Era A."/>
            <person name="Ohbayashi R."/>
            <person name="Uzuka A."/>
            <person name="Nozaki H."/>
            <person name="Yoshikawa H."/>
            <person name="Miyagishima S.Y."/>
        </authorList>
    </citation>
    <scope>NUCLEOTIDE SEQUENCE [LARGE SCALE GENOMIC DNA]</scope>
    <source>
        <strain evidence="2 3">NIES-2499</strain>
    </source>
</reference>
<keyword evidence="3" id="KW-1185">Reference proteome</keyword>
<protein>
    <submittedName>
        <fullName evidence="2">Uncharacterized protein</fullName>
    </submittedName>
</protein>
<sequence>MQGGLPSRNGVVEAAAEQTGHSDIFVDREQDVCQQSDFGAPKSTPGADKTISASPPPRPRHHELRSGITALMLACADEQQPLESIRKLIQSGESVWQKEKAYGRTCLHFAAAHNRWQVVELLVSASRQQARFGSNNSKGGMSGGLWSWMCGCCSGGSSGNGSGRPARTKCRYRFMEVECSRP</sequence>
<dbReference type="AlphaFoldDB" id="A0A250XPQ1"/>
<proteinExistence type="predicted"/>
<feature type="region of interest" description="Disordered" evidence="1">
    <location>
        <begin position="1"/>
        <end position="62"/>
    </location>
</feature>
<dbReference type="SUPFAM" id="SSF48403">
    <property type="entry name" value="Ankyrin repeat"/>
    <property type="match status" value="1"/>
</dbReference>
<dbReference type="Pfam" id="PF12796">
    <property type="entry name" value="Ank_2"/>
    <property type="match status" value="1"/>
</dbReference>
<dbReference type="EMBL" id="BEGY01000148">
    <property type="protein sequence ID" value="GAX85064.1"/>
    <property type="molecule type" value="Genomic_DNA"/>
</dbReference>
<name>A0A250XPQ1_9CHLO</name>